<dbReference type="EMBL" id="GBXM01097776">
    <property type="protein sequence ID" value="JAH10801.1"/>
    <property type="molecule type" value="Transcribed_RNA"/>
</dbReference>
<evidence type="ECO:0000313" key="1">
    <source>
        <dbReference type="EMBL" id="JAH10801.1"/>
    </source>
</evidence>
<organism evidence="1">
    <name type="scientific">Anguilla anguilla</name>
    <name type="common">European freshwater eel</name>
    <name type="synonym">Muraena anguilla</name>
    <dbReference type="NCBI Taxonomy" id="7936"/>
    <lineage>
        <taxon>Eukaryota</taxon>
        <taxon>Metazoa</taxon>
        <taxon>Chordata</taxon>
        <taxon>Craniata</taxon>
        <taxon>Vertebrata</taxon>
        <taxon>Euteleostomi</taxon>
        <taxon>Actinopterygii</taxon>
        <taxon>Neopterygii</taxon>
        <taxon>Teleostei</taxon>
        <taxon>Anguilliformes</taxon>
        <taxon>Anguillidae</taxon>
        <taxon>Anguilla</taxon>
    </lineage>
</organism>
<reference evidence="1" key="1">
    <citation type="submission" date="2014-11" db="EMBL/GenBank/DDBJ databases">
        <authorList>
            <person name="Amaro Gonzalez C."/>
        </authorList>
    </citation>
    <scope>NUCLEOTIDE SEQUENCE</scope>
</reference>
<sequence>MLRSCIGKHKFLTNTVISLKVCVLKMFNHKLKI</sequence>
<reference evidence="1" key="2">
    <citation type="journal article" date="2015" name="Fish Shellfish Immunol.">
        <title>Early steps in the European eel (Anguilla anguilla)-Vibrio vulnificus interaction in the gills: Role of the RtxA13 toxin.</title>
        <authorList>
            <person name="Callol A."/>
            <person name="Pajuelo D."/>
            <person name="Ebbesson L."/>
            <person name="Teles M."/>
            <person name="MacKenzie S."/>
            <person name="Amaro C."/>
        </authorList>
    </citation>
    <scope>NUCLEOTIDE SEQUENCE</scope>
</reference>
<proteinExistence type="predicted"/>
<dbReference type="AlphaFoldDB" id="A0A0E9Q1Q6"/>
<accession>A0A0E9Q1Q6</accession>
<protein>
    <submittedName>
        <fullName evidence="1">Uncharacterized protein</fullName>
    </submittedName>
</protein>
<name>A0A0E9Q1Q6_ANGAN</name>